<dbReference type="EMBL" id="JACDXW010000001">
    <property type="protein sequence ID" value="MCB5362691.1"/>
    <property type="molecule type" value="Genomic_DNA"/>
</dbReference>
<gene>
    <name evidence="3" type="ORF">H0484_02840</name>
</gene>
<feature type="compositionally biased region" description="Polar residues" evidence="1">
    <location>
        <begin position="52"/>
        <end position="63"/>
    </location>
</feature>
<feature type="region of interest" description="Disordered" evidence="1">
    <location>
        <begin position="30"/>
        <end position="90"/>
    </location>
</feature>
<proteinExistence type="predicted"/>
<evidence type="ECO:0000313" key="3">
    <source>
        <dbReference type="EMBL" id="MCB5362691.1"/>
    </source>
</evidence>
<evidence type="ECO:0008006" key="5">
    <source>
        <dbReference type="Google" id="ProtNLM"/>
    </source>
</evidence>
<accession>A0ABS8C9I0</accession>
<name>A0ABS8C9I0_9BURK</name>
<protein>
    <recommendedName>
        <fullName evidence="5">Lipoprotein</fullName>
    </recommendedName>
</protein>
<dbReference type="RefSeq" id="WP_226952915.1">
    <property type="nucleotide sequence ID" value="NZ_JACDXW010000001.1"/>
</dbReference>
<keyword evidence="4" id="KW-1185">Reference proteome</keyword>
<feature type="chain" id="PRO_5047409675" description="Lipoprotein" evidence="2">
    <location>
        <begin position="27"/>
        <end position="218"/>
    </location>
</feature>
<evidence type="ECO:0000256" key="2">
    <source>
        <dbReference type="SAM" id="SignalP"/>
    </source>
</evidence>
<dbReference type="PROSITE" id="PS51257">
    <property type="entry name" value="PROKAR_LIPOPROTEIN"/>
    <property type="match status" value="1"/>
</dbReference>
<organism evidence="3 4">
    <name type="scientific">Mesopusillimonas faecipullorum</name>
    <dbReference type="NCBI Taxonomy" id="2755040"/>
    <lineage>
        <taxon>Bacteria</taxon>
        <taxon>Pseudomonadati</taxon>
        <taxon>Pseudomonadota</taxon>
        <taxon>Betaproteobacteria</taxon>
        <taxon>Burkholderiales</taxon>
        <taxon>Alcaligenaceae</taxon>
        <taxon>Mesopusillimonas</taxon>
    </lineage>
</organism>
<evidence type="ECO:0000313" key="4">
    <source>
        <dbReference type="Proteomes" id="UP000776983"/>
    </source>
</evidence>
<comment type="caution">
    <text evidence="3">The sequence shown here is derived from an EMBL/GenBank/DDBJ whole genome shotgun (WGS) entry which is preliminary data.</text>
</comment>
<dbReference type="Proteomes" id="UP000776983">
    <property type="component" value="Unassembled WGS sequence"/>
</dbReference>
<keyword evidence="2" id="KW-0732">Signal</keyword>
<feature type="signal peptide" evidence="2">
    <location>
        <begin position="1"/>
        <end position="26"/>
    </location>
</feature>
<evidence type="ECO:0000256" key="1">
    <source>
        <dbReference type="SAM" id="MobiDB-lite"/>
    </source>
</evidence>
<reference evidence="3 4" key="1">
    <citation type="submission" date="2020-07" db="EMBL/GenBank/DDBJ databases">
        <title>Pusillimonas sp. nov., isolated from poultry manure in Taiwan.</title>
        <authorList>
            <person name="Lin S.-Y."/>
            <person name="Tang Y.-S."/>
            <person name="Young C.-C."/>
        </authorList>
    </citation>
    <scope>NUCLEOTIDE SEQUENCE [LARGE SCALE GENOMIC DNA]</scope>
    <source>
        <strain evidence="3 4">CC-YST705</strain>
    </source>
</reference>
<sequence length="218" mass="23233">MQTSAIRTFTRLAALLAGAIIATGCASPSDIAQSGVPRESTLGDAVGKAQGPQGQRHASSQVQLGFGQNRPLGPMNAKPEQEAPVSETIRPLREPKTFLGTVPCLEGPGCSAVRVTLTLAPNGHWRARYQPLDAQGSSGVTANNGCWYPAGSQPWRIVLRTPGQEGSLASMVFVNDNVLRLLTFKDRTPTLNYQLTRQPDIDAIAELDDQRAPDCSVS</sequence>
<dbReference type="Gene3D" id="2.40.128.640">
    <property type="match status" value="1"/>
</dbReference>